<feature type="non-terminal residue" evidence="1">
    <location>
        <position position="1"/>
    </location>
</feature>
<evidence type="ECO:0000313" key="2">
    <source>
        <dbReference type="Proteomes" id="UP000789901"/>
    </source>
</evidence>
<comment type="caution">
    <text evidence="1">The sequence shown here is derived from an EMBL/GenBank/DDBJ whole genome shotgun (WGS) entry which is preliminary data.</text>
</comment>
<dbReference type="Proteomes" id="UP000789901">
    <property type="component" value="Unassembled WGS sequence"/>
</dbReference>
<gene>
    <name evidence="1" type="ORF">GMARGA_LOCUS34373</name>
</gene>
<dbReference type="EMBL" id="CAJVQB010060071">
    <property type="protein sequence ID" value="CAG8839268.1"/>
    <property type="molecule type" value="Genomic_DNA"/>
</dbReference>
<name>A0ABN7WRW0_GIGMA</name>
<protein>
    <submittedName>
        <fullName evidence="1">8125_t:CDS:1</fullName>
    </submittedName>
</protein>
<accession>A0ABN7WRW0</accession>
<proteinExistence type="predicted"/>
<reference evidence="1 2" key="1">
    <citation type="submission" date="2021-06" db="EMBL/GenBank/DDBJ databases">
        <authorList>
            <person name="Kallberg Y."/>
            <person name="Tangrot J."/>
            <person name="Rosling A."/>
        </authorList>
    </citation>
    <scope>NUCLEOTIDE SEQUENCE [LARGE SCALE GENOMIC DNA]</scope>
    <source>
        <strain evidence="1 2">120-4 pot B 10/14</strain>
    </source>
</reference>
<organism evidence="1 2">
    <name type="scientific">Gigaspora margarita</name>
    <dbReference type="NCBI Taxonomy" id="4874"/>
    <lineage>
        <taxon>Eukaryota</taxon>
        <taxon>Fungi</taxon>
        <taxon>Fungi incertae sedis</taxon>
        <taxon>Mucoromycota</taxon>
        <taxon>Glomeromycotina</taxon>
        <taxon>Glomeromycetes</taxon>
        <taxon>Diversisporales</taxon>
        <taxon>Gigasporaceae</taxon>
        <taxon>Gigaspora</taxon>
    </lineage>
</organism>
<evidence type="ECO:0000313" key="1">
    <source>
        <dbReference type="EMBL" id="CAG8839268.1"/>
    </source>
</evidence>
<keyword evidence="2" id="KW-1185">Reference proteome</keyword>
<sequence>QKLRTKEWKTNYKYKYRAKKQRRTKHKNCYNDNLHTATNNTSWWDNLNTLNKTALSSSVFLWN</sequence>